<dbReference type="InterPro" id="IPR043359">
    <property type="entry name" value="GLI-like"/>
</dbReference>
<dbReference type="GO" id="GO:0000978">
    <property type="term" value="F:RNA polymerase II cis-regulatory region sequence-specific DNA binding"/>
    <property type="evidence" value="ECO:0007669"/>
    <property type="project" value="TreeGrafter"/>
</dbReference>
<evidence type="ECO:0000256" key="7">
    <source>
        <dbReference type="ARBA" id="ARBA00023015"/>
    </source>
</evidence>
<evidence type="ECO:0000256" key="1">
    <source>
        <dbReference type="ARBA" id="ARBA00004123"/>
    </source>
</evidence>
<dbReference type="InterPro" id="IPR056436">
    <property type="entry name" value="Znf-C2H2_ZIC1-5/GLI1-3-like"/>
</dbReference>
<dbReference type="Pfam" id="PF23561">
    <property type="entry name" value="zf-C2H2_15"/>
    <property type="match status" value="1"/>
</dbReference>
<gene>
    <name evidence="14" type="ORF">EWB00_005796</name>
</gene>
<proteinExistence type="inferred from homology"/>
<dbReference type="STRING" id="6182.A0A4Z2D0L8"/>
<evidence type="ECO:0000259" key="13">
    <source>
        <dbReference type="PROSITE" id="PS50157"/>
    </source>
</evidence>
<reference evidence="14 15" key="1">
    <citation type="submission" date="2019-03" db="EMBL/GenBank/DDBJ databases">
        <title>An improved genome assembly of the fluke Schistosoma japonicum.</title>
        <authorList>
            <person name="Hu W."/>
            <person name="Luo F."/>
            <person name="Yin M."/>
            <person name="Mo X."/>
            <person name="Sun C."/>
            <person name="Wu Q."/>
            <person name="Zhu B."/>
            <person name="Xiang M."/>
            <person name="Wang J."/>
            <person name="Wang Y."/>
            <person name="Zhang T."/>
            <person name="Xu B."/>
            <person name="Zheng H."/>
            <person name="Feng Z."/>
        </authorList>
    </citation>
    <scope>NUCLEOTIDE SEQUENCE [LARGE SCALE GENOMIC DNA]</scope>
    <source>
        <strain evidence="14">HuSjv2</strain>
        <tissue evidence="14">Worms</tissue>
    </source>
</reference>
<keyword evidence="10" id="KW-0539">Nucleus</keyword>
<dbReference type="EMBL" id="SKCS01000378">
    <property type="protein sequence ID" value="TNN10035.1"/>
    <property type="molecule type" value="Genomic_DNA"/>
</dbReference>
<dbReference type="GO" id="GO:0000981">
    <property type="term" value="F:DNA-binding transcription factor activity, RNA polymerase II-specific"/>
    <property type="evidence" value="ECO:0007669"/>
    <property type="project" value="TreeGrafter"/>
</dbReference>
<dbReference type="Gene3D" id="3.30.160.60">
    <property type="entry name" value="Classic Zinc Finger"/>
    <property type="match status" value="5"/>
</dbReference>
<feature type="region of interest" description="Disordered" evidence="12">
    <location>
        <begin position="1711"/>
        <end position="1744"/>
    </location>
</feature>
<dbReference type="FunFam" id="3.30.160.60:FF:000048">
    <property type="entry name" value="GLI family zinc finger 3"/>
    <property type="match status" value="1"/>
</dbReference>
<feature type="region of interest" description="Disordered" evidence="12">
    <location>
        <begin position="75"/>
        <end position="102"/>
    </location>
</feature>
<evidence type="ECO:0000256" key="9">
    <source>
        <dbReference type="ARBA" id="ARBA00023163"/>
    </source>
</evidence>
<feature type="region of interest" description="Disordered" evidence="12">
    <location>
        <begin position="959"/>
        <end position="978"/>
    </location>
</feature>
<feature type="domain" description="C2H2-type" evidence="13">
    <location>
        <begin position="1131"/>
        <end position="1161"/>
    </location>
</feature>
<feature type="region of interest" description="Disordered" evidence="12">
    <location>
        <begin position="2257"/>
        <end position="2277"/>
    </location>
</feature>
<evidence type="ECO:0000313" key="15">
    <source>
        <dbReference type="Proteomes" id="UP000311919"/>
    </source>
</evidence>
<feature type="domain" description="C2H2-type" evidence="13">
    <location>
        <begin position="1162"/>
        <end position="1192"/>
    </location>
</feature>
<evidence type="ECO:0000256" key="2">
    <source>
        <dbReference type="ARBA" id="ARBA00010831"/>
    </source>
</evidence>
<feature type="domain" description="C2H2-type" evidence="13">
    <location>
        <begin position="1073"/>
        <end position="1100"/>
    </location>
</feature>
<evidence type="ECO:0000256" key="5">
    <source>
        <dbReference type="ARBA" id="ARBA00022771"/>
    </source>
</evidence>
<dbReference type="PANTHER" id="PTHR45718">
    <property type="entry name" value="TRANSCRIPTIONAL ACTIVATOR CUBITUS INTERRUPTUS"/>
    <property type="match status" value="1"/>
</dbReference>
<feature type="domain" description="C2H2-type" evidence="13">
    <location>
        <begin position="1101"/>
        <end position="1130"/>
    </location>
</feature>
<dbReference type="EMBL" id="SKCS01000378">
    <property type="protein sequence ID" value="TNN10036.1"/>
    <property type="molecule type" value="Genomic_DNA"/>
</dbReference>
<evidence type="ECO:0000256" key="12">
    <source>
        <dbReference type="SAM" id="MobiDB-lite"/>
    </source>
</evidence>
<dbReference type="GO" id="GO:0008270">
    <property type="term" value="F:zinc ion binding"/>
    <property type="evidence" value="ECO:0007669"/>
    <property type="project" value="UniProtKB-KW"/>
</dbReference>
<feature type="compositionally biased region" description="Acidic residues" evidence="12">
    <location>
        <begin position="1008"/>
        <end position="1020"/>
    </location>
</feature>
<dbReference type="Pfam" id="PF00096">
    <property type="entry name" value="zf-C2H2"/>
    <property type="match status" value="2"/>
</dbReference>
<comment type="subcellular location">
    <subcellularLocation>
        <location evidence="1">Nucleus</location>
    </subcellularLocation>
</comment>
<dbReference type="PANTHER" id="PTHR45718:SF8">
    <property type="entry name" value="GLIS FAMILY ZINC FINGER 2"/>
    <property type="match status" value="1"/>
</dbReference>
<evidence type="ECO:0000256" key="4">
    <source>
        <dbReference type="ARBA" id="ARBA00022737"/>
    </source>
</evidence>
<evidence type="ECO:0000313" key="14">
    <source>
        <dbReference type="EMBL" id="TNN10036.1"/>
    </source>
</evidence>
<feature type="compositionally biased region" description="Polar residues" evidence="12">
    <location>
        <begin position="2051"/>
        <end position="2063"/>
    </location>
</feature>
<dbReference type="SUPFAM" id="SSF57667">
    <property type="entry name" value="beta-beta-alpha zinc fingers"/>
    <property type="match status" value="3"/>
</dbReference>
<feature type="compositionally biased region" description="Low complexity" evidence="12">
    <location>
        <begin position="2028"/>
        <end position="2044"/>
    </location>
</feature>
<evidence type="ECO:0000256" key="8">
    <source>
        <dbReference type="ARBA" id="ARBA00023125"/>
    </source>
</evidence>
<comment type="similarity">
    <text evidence="2">Belongs to the GLI C2H2-type zinc-finger protein family.</text>
</comment>
<dbReference type="FunFam" id="3.30.160.60:FF:000036">
    <property type="entry name" value="GLI family zinc finger 3"/>
    <property type="match status" value="1"/>
</dbReference>
<dbReference type="FunFam" id="3.30.160.60:FF:000031">
    <property type="entry name" value="GLI family zinc finger 3"/>
    <property type="match status" value="1"/>
</dbReference>
<comment type="caution">
    <text evidence="14">The sequence shown here is derived from an EMBL/GenBank/DDBJ whole genome shotgun (WGS) entry which is preliminary data.</text>
</comment>
<feature type="region of interest" description="Disordered" evidence="12">
    <location>
        <begin position="1001"/>
        <end position="1029"/>
    </location>
</feature>
<dbReference type="InterPro" id="IPR013087">
    <property type="entry name" value="Znf_C2H2_type"/>
</dbReference>
<sequence>MAGSDTSMCDLEVKTSLTSHSHECQVNQLFRHNTTTSSIINNCQHQNDPMNDRSNNSNDMNDNCINSDVDIVVDTPSVTDSGPVVSDREANKQMEHESPRRSISLTTASLEGLSSTIGGSSRSFQTLPENTVPFLPISATHDGRYEWPPSTRHLTSSTCHFNPLQSTTNMDRFIQGMNTDNNGRQDDLRDQVITYNNNYDFKFMPSTDINITNDEINPMNRRNLSLFSNDKLLDSVRSKNINHSNTNNVSNKVECSSADANIVAAVAFNAVRRWFTNPSTLTSSDNKMKSTWNENVRTGNSAVSSSGLTNPPIYSSLNPRLQQPLPLPPPLVVNSAVGNTSIQSSTYNNVNNNYGMFMHRGHHSSGYVPNHSAPMLRGGKKRSHSQSSVNELFDISSLTRSSQGSLNIMQSMRGSHSMGPSAEGSYGHLSAASLGASPGTSCDIPRTLSSNGNSLYTAPPASFSDRSPFWSPNSPHSVGSGNGAINFDNYQTGSHKSLLLPSVLQTNQQQQHSGYTSTSGGSNRSVSSLGRAPFGHLAVLSSSNSLNKQLQQQQQTDSNPLFNYPMDPSKRFTTNSSNCFVPSCRTASLSTINSTISSSITTNCTNNVLQSAMAFAAVAAAAAVASSTSSAYAQKENSSLFNKHLLENTLHRECRNHHTYQHPTGECDSCSSTLTFNNNNEDRNKLYESINSMCSNIVPSCFLKSPFSANTNIATTTDINNSSTTILSDHLSMDNTNTSSNKLFCCSSVDRDDDVYMDMVNNENIEQGMIRRTFPSISSNLPLSSHLSSTIYNQLTHNDTNNAIAATNNTNPLHWPFESTTTPDWSQTWLNNHSSNNTRCQPNLNETIRRNGRVKFGQIEMSKLLLNDSNNSYLGGRGNNSLCPTLTKDLLKQHCALNNSNQNINVNNNLQHHHSQRKQSDSSSYQMRSIKSLGRTCRTTQGVETVTTVVTVVPTSSTSTTTSMLKQETNEHSPKWHGRHLSVNRRNSTHDLCNSSNNISGVGRCSVDEPDGDEDEEVDDDGRVPQEGDPDFVETTCRWGDCTQQFDDQDELVKHLSTEHIAGNKKSFICLWRECVRGTRPFKAQYMLVVHMRRHTGEKPHKCIFEGCTKRYSRLENLKTHLRSHTGEKPYQCEIPGCNKAFSNASDRAKHQNRTHSNEKPYTCKVDGCSKRYTDPSSLRKHVKTVHGAEVYANKKHKGESWSDRPCGGSGYSGGHMFGNGNNNSNNPSHDKRSNGSVSGIRGRFGPRGMSDNNDVFHRGAYVNREQRPSSSSNGRNECLACLSNPVHTTLVHPLDTNNEHSITEYHSQDMSNLKRFGTQESGRNTPHHMTWNLPETCNHDMHSNVLMMTSPPAVYNTRSDYVTNFKCEHSIYPNYFDFARNIIQSEDINHNNNSSNLVLSWTPPTTQSSFDNAYLNSKLDPSITTLHSTVITSNPVQSLSLTTDSSYHSVNTRQKNLFSSTNDALTMIRNENYATIKKQNKCVQLTPLSTYRTLDHLSKQSKISLKTEANSNSITNWRYSQSLDEMNNDYHQNKKHSTLHFNEQDIKKPLPECLSASLECQSKHQFSLNTIEETVNQPNRSINNDCLNEISNVPISSNETHYESNLQPNFPLKWKVEEKQLAKDAIELDENNPPFESNQNKCVSGAPLLNNHYIEDTVEQKSQICMMECPTHLGVMQEICSPNELWDSESAAASSGIGSGVTITTASDNSNHIRQQQQQRQPHRVSHIKPTNSNKSYSNQDNAISTDNDEALIANNESIKSDNCSFDQSSLFGTPRTDSNSTSCLYERSFTTQMNHKNDTSIHPMCTCLQQQRDNSQPTCCYHRSYIDPLPDVNISSQLDLEQLSATSSQVSSGVGSMTSSNAGSGCNYTGTGSNNTHTNLSNNSNTNVNSNICVNTFPRSAPNDSLSKLTNSYVNNSHVLNEDNISKMWRKYYKSYGYCSPYSNNNCATFYPETINSDMECYSNTPATVINGPPPATPSVPRTNSTHQYHLVPHLYQQHQQEYQSQNNLDVVILNSNHTNEIHFPSNNYLHSRSSNSSSLHSNRPRSVETFSHNNLTNDNLSDPRRYVHTPYSTRNNSNHIHHNDSKNAYNLCLSTVNNNDNRCDMIDNNMIIQRHSGVDEVNLNEAWFSSTNNGNNDKYHCWPQPYYTTQLSGENQNFKWLNKSLTTSPSSISMSSSSAGGVKAQTSSSSICDQSRFNDSINYYQDYTNYYQPTTNSFMLNQASLSSSKSSTTSTKVQTTVSWITDSHSNHVDLNRSNNSYTPSNRLADTDNSSGNGNLMDMNHINQITSQRDRCNTELNCCYTNFQANNTQPENINHINTSFVSSTSSQSFLINSFTTTSSQIPYSSYHLTSTSNISHHIDQRNAEQMKIMNNLHSLNPLSTTAAVTTIVSTTNSYPVLQGRTVHNIPVSNSLHTHINPFYSANSLYSNFSQSVYEEPTLASSSSSSTSSSSPSPSLLLSSSSSIHLGHFNQLFVNADPISNNLVVCSMTNMDTDCIPFNSCN</sequence>
<evidence type="ECO:0000256" key="10">
    <source>
        <dbReference type="ARBA" id="ARBA00023242"/>
    </source>
</evidence>
<keyword evidence="5 11" id="KW-0863">Zinc-finger</keyword>
<evidence type="ECO:0000256" key="11">
    <source>
        <dbReference type="PROSITE-ProRule" id="PRU00042"/>
    </source>
</evidence>
<dbReference type="PROSITE" id="PS50157">
    <property type="entry name" value="ZINC_FINGER_C2H2_2"/>
    <property type="match status" value="4"/>
</dbReference>
<dbReference type="GO" id="GO:0005634">
    <property type="term" value="C:nucleus"/>
    <property type="evidence" value="ECO:0007669"/>
    <property type="project" value="UniProtKB-SubCell"/>
</dbReference>
<keyword evidence="3" id="KW-0479">Metal-binding</keyword>
<accession>A0A4Z2D0L8</accession>
<dbReference type="EMBL" id="SKCS01000378">
    <property type="protein sequence ID" value="TNN10037.1"/>
    <property type="molecule type" value="Genomic_DNA"/>
</dbReference>
<feature type="compositionally biased region" description="Low complexity" evidence="12">
    <location>
        <begin position="517"/>
        <end position="527"/>
    </location>
</feature>
<evidence type="ECO:0000256" key="6">
    <source>
        <dbReference type="ARBA" id="ARBA00022833"/>
    </source>
</evidence>
<feature type="region of interest" description="Disordered" evidence="12">
    <location>
        <begin position="365"/>
        <end position="388"/>
    </location>
</feature>
<keyword evidence="8" id="KW-0238">DNA-binding</keyword>
<dbReference type="OrthoDB" id="3214149at2759"/>
<dbReference type="PROSITE" id="PS00028">
    <property type="entry name" value="ZINC_FINGER_C2H2_1"/>
    <property type="match status" value="4"/>
</dbReference>
<feature type="compositionally biased region" description="Basic and acidic residues" evidence="12">
    <location>
        <begin position="86"/>
        <end position="100"/>
    </location>
</feature>
<dbReference type="Proteomes" id="UP000311919">
    <property type="component" value="Unassembled WGS sequence"/>
</dbReference>
<feature type="compositionally biased region" description="Polar residues" evidence="12">
    <location>
        <begin position="1730"/>
        <end position="1744"/>
    </location>
</feature>
<dbReference type="InterPro" id="IPR036236">
    <property type="entry name" value="Znf_C2H2_sf"/>
</dbReference>
<keyword evidence="9" id="KW-0804">Transcription</keyword>
<keyword evidence="15" id="KW-1185">Reference proteome</keyword>
<keyword evidence="7" id="KW-0805">Transcription regulation</keyword>
<name>A0A4Z2D0L8_SCHJA</name>
<feature type="region of interest" description="Disordered" evidence="12">
    <location>
        <begin position="2027"/>
        <end position="2067"/>
    </location>
</feature>
<protein>
    <submittedName>
        <fullName evidence="14">Transcriptional activator protein</fullName>
    </submittedName>
</protein>
<feature type="region of interest" description="Disordered" evidence="12">
    <location>
        <begin position="1213"/>
        <end position="1256"/>
    </location>
</feature>
<keyword evidence="6" id="KW-0862">Zinc</keyword>
<organism evidence="14 15">
    <name type="scientific">Schistosoma japonicum</name>
    <name type="common">Blood fluke</name>
    <dbReference type="NCBI Taxonomy" id="6182"/>
    <lineage>
        <taxon>Eukaryota</taxon>
        <taxon>Metazoa</taxon>
        <taxon>Spiralia</taxon>
        <taxon>Lophotrochozoa</taxon>
        <taxon>Platyhelminthes</taxon>
        <taxon>Trematoda</taxon>
        <taxon>Digenea</taxon>
        <taxon>Strigeidida</taxon>
        <taxon>Schistosomatoidea</taxon>
        <taxon>Schistosomatidae</taxon>
        <taxon>Schistosoma</taxon>
    </lineage>
</organism>
<feature type="compositionally biased region" description="Polar residues" evidence="12">
    <location>
        <begin position="505"/>
        <end position="516"/>
    </location>
</feature>
<keyword evidence="4" id="KW-0677">Repeat</keyword>
<dbReference type="SMART" id="SM00355">
    <property type="entry name" value="ZnF_C2H2"/>
    <property type="match status" value="5"/>
</dbReference>
<feature type="region of interest" description="Disordered" evidence="12">
    <location>
        <begin position="505"/>
        <end position="527"/>
    </location>
</feature>
<dbReference type="FunFam" id="3.30.160.60:FF:000019">
    <property type="entry name" value="GLI family zinc finger 3"/>
    <property type="match status" value="1"/>
</dbReference>
<feature type="compositionally biased region" description="Polar residues" evidence="12">
    <location>
        <begin position="2258"/>
        <end position="2277"/>
    </location>
</feature>
<evidence type="ECO:0000256" key="3">
    <source>
        <dbReference type="ARBA" id="ARBA00022723"/>
    </source>
</evidence>